<keyword evidence="1" id="KW-1133">Transmembrane helix</keyword>
<organism evidence="2 3">
    <name type="scientific">Candidatus Methanobinarius endosymbioticus</name>
    <dbReference type="NCBI Taxonomy" id="2006182"/>
    <lineage>
        <taxon>Archaea</taxon>
        <taxon>Methanobacteriati</taxon>
        <taxon>Methanobacteriota</taxon>
        <taxon>Methanomada group</taxon>
        <taxon>Methanobacteria</taxon>
        <taxon>Methanobacteriales</taxon>
        <taxon>Methanobacteriaceae</taxon>
        <taxon>Candidatus Methanobinarius</taxon>
    </lineage>
</organism>
<comment type="caution">
    <text evidence="2">The sequence shown here is derived from an EMBL/GenBank/DDBJ whole genome shotgun (WGS) entry which is preliminary data.</text>
</comment>
<evidence type="ECO:0000313" key="3">
    <source>
        <dbReference type="Proteomes" id="UP000253099"/>
    </source>
</evidence>
<evidence type="ECO:0000313" key="2">
    <source>
        <dbReference type="EMBL" id="RBQ24081.1"/>
    </source>
</evidence>
<keyword evidence="1" id="KW-0812">Transmembrane</keyword>
<proteinExistence type="predicted"/>
<name>A0A366MCX1_9EURY</name>
<feature type="transmembrane region" description="Helical" evidence="1">
    <location>
        <begin position="20"/>
        <end position="48"/>
    </location>
</feature>
<evidence type="ECO:0000256" key="1">
    <source>
        <dbReference type="SAM" id="Phobius"/>
    </source>
</evidence>
<accession>A0A366MCX1</accession>
<dbReference type="AlphaFoldDB" id="A0A366MCX1"/>
<gene>
    <name evidence="2" type="ORF">ALNOE001_04530</name>
</gene>
<reference evidence="2 3" key="1">
    <citation type="submission" date="2018-06" db="EMBL/GenBank/DDBJ databases">
        <title>Genomic insight into two independent archaeal endosymbiosis events.</title>
        <authorList>
            <person name="Lind A.E."/>
            <person name="Lewis W.H."/>
            <person name="Spang A."/>
            <person name="Guy L."/>
            <person name="Embley M.T."/>
            <person name="Ettema T.J.G."/>
        </authorList>
    </citation>
    <scope>NUCLEOTIDE SEQUENCE [LARGE SCALE GENOMIC DNA]</scope>
    <source>
        <strain evidence="2">NOE</strain>
    </source>
</reference>
<sequence>MRRNPFDQYFKDPDRRAELYLLSVAAMVITTFLLTIGTIIFILILLGIL</sequence>
<keyword evidence="1" id="KW-0472">Membrane</keyword>
<keyword evidence="3" id="KW-1185">Reference proteome</keyword>
<protein>
    <submittedName>
        <fullName evidence="2">Uncharacterized protein</fullName>
    </submittedName>
</protein>
<dbReference type="Proteomes" id="UP000253099">
    <property type="component" value="Unassembled WGS sequence"/>
</dbReference>
<dbReference type="EMBL" id="NIZT01000010">
    <property type="protein sequence ID" value="RBQ24081.1"/>
    <property type="molecule type" value="Genomic_DNA"/>
</dbReference>